<dbReference type="InterPro" id="IPR051470">
    <property type="entry name" value="Thiol:disulfide_interchange"/>
</dbReference>
<dbReference type="PANTHER" id="PTHR35272:SF3">
    <property type="entry name" value="THIOL:DISULFIDE INTERCHANGE PROTEIN DSBC"/>
    <property type="match status" value="1"/>
</dbReference>
<dbReference type="Proteomes" id="UP000281393">
    <property type="component" value="Chromosome"/>
</dbReference>
<dbReference type="PANTHER" id="PTHR35272">
    <property type="entry name" value="THIOL:DISULFIDE INTERCHANGE PROTEIN DSBC-RELATED"/>
    <property type="match status" value="1"/>
</dbReference>
<reference evidence="4 5" key="1">
    <citation type="submission" date="2018-12" db="EMBL/GenBank/DDBJ databases">
        <authorList>
            <consortium name="Pathogen Informatics"/>
        </authorList>
    </citation>
    <scope>NUCLEOTIDE SEQUENCE [LARGE SCALE GENOMIC DNA]</scope>
    <source>
        <strain evidence="4 5">NCTC7102</strain>
    </source>
</reference>
<evidence type="ECO:0000313" key="4">
    <source>
        <dbReference type="EMBL" id="VDY38506.1"/>
    </source>
</evidence>
<keyword evidence="2" id="KW-0732">Signal</keyword>
<dbReference type="Gene3D" id="3.10.450.70">
    <property type="entry name" value="Disulphide bond isomerase, DsbC/G, N-terminal"/>
    <property type="match status" value="1"/>
</dbReference>
<name>A0A447JCU8_SALET</name>
<dbReference type="InterPro" id="IPR009094">
    <property type="entry name" value="DiS-bond_isomerase_DsbC/G_N_sf"/>
</dbReference>
<protein>
    <recommendedName>
        <fullName evidence="1">Thiol:disulfide interchange protein DsbC</fullName>
    </recommendedName>
</protein>
<dbReference type="EMBL" id="LR133909">
    <property type="protein sequence ID" value="VDY38506.1"/>
    <property type="molecule type" value="Genomic_DNA"/>
</dbReference>
<feature type="chain" id="PRO_5019458062" description="Thiol:disulfide interchange protein DsbC" evidence="2">
    <location>
        <begin position="22"/>
        <end position="102"/>
    </location>
</feature>
<evidence type="ECO:0000256" key="1">
    <source>
        <dbReference type="ARBA" id="ARBA00013829"/>
    </source>
</evidence>
<dbReference type="GO" id="GO:0042597">
    <property type="term" value="C:periplasmic space"/>
    <property type="evidence" value="ECO:0007669"/>
    <property type="project" value="InterPro"/>
</dbReference>
<accession>A0A447JCU8</accession>
<evidence type="ECO:0000313" key="5">
    <source>
        <dbReference type="Proteomes" id="UP000281393"/>
    </source>
</evidence>
<gene>
    <name evidence="4" type="primary">dsbC_1</name>
    <name evidence="4" type="ORF">NCTC7102_01130</name>
</gene>
<evidence type="ECO:0000259" key="3">
    <source>
        <dbReference type="Pfam" id="PF10411"/>
    </source>
</evidence>
<proteinExistence type="predicted"/>
<feature type="domain" description="Disulphide bond isomerase DsbC/G N-terminal" evidence="3">
    <location>
        <begin position="18"/>
        <end position="85"/>
    </location>
</feature>
<dbReference type="AlphaFoldDB" id="A0A447JCU8"/>
<organism evidence="4 5">
    <name type="scientific">Salmonella enterica subsp. enterica serovar Daytona</name>
    <dbReference type="NCBI Taxonomy" id="1962639"/>
    <lineage>
        <taxon>Bacteria</taxon>
        <taxon>Pseudomonadati</taxon>
        <taxon>Pseudomonadota</taxon>
        <taxon>Gammaproteobacteria</taxon>
        <taxon>Enterobacterales</taxon>
        <taxon>Enterobacteriaceae</taxon>
        <taxon>Salmonella</taxon>
    </lineage>
</organism>
<dbReference type="Pfam" id="PF10411">
    <property type="entry name" value="DsbC_N"/>
    <property type="match status" value="1"/>
</dbReference>
<dbReference type="InterPro" id="IPR018950">
    <property type="entry name" value="DiS-bond_isomerase_DsbC/G_N"/>
</dbReference>
<feature type="signal peptide" evidence="2">
    <location>
        <begin position="1"/>
        <end position="21"/>
    </location>
</feature>
<sequence length="102" mass="11084">MKKRFMMFTLLAAAFSGVAYADDTAIRQSLAKLGVQSTEIQASPVAGMKTVLTHSGVLYVTDDGKHIIQGPMYDVSGAHPVNVTNKLLMSQLNALEKEMNRL</sequence>
<dbReference type="SUPFAM" id="SSF54423">
    <property type="entry name" value="DsbC/DsbG N-terminal domain-like"/>
    <property type="match status" value="1"/>
</dbReference>
<evidence type="ECO:0000256" key="2">
    <source>
        <dbReference type="SAM" id="SignalP"/>
    </source>
</evidence>